<feature type="transmembrane region" description="Helical" evidence="1">
    <location>
        <begin position="105"/>
        <end position="138"/>
    </location>
</feature>
<proteinExistence type="predicted"/>
<evidence type="ECO:0000313" key="2">
    <source>
        <dbReference type="EMBL" id="RKD92864.1"/>
    </source>
</evidence>
<evidence type="ECO:0008006" key="4">
    <source>
        <dbReference type="Google" id="ProtNLM"/>
    </source>
</evidence>
<dbReference type="RefSeq" id="WP_120274035.1">
    <property type="nucleotide sequence ID" value="NZ_RAPN01000001.1"/>
</dbReference>
<keyword evidence="3" id="KW-1185">Reference proteome</keyword>
<feature type="transmembrane region" description="Helical" evidence="1">
    <location>
        <begin position="18"/>
        <end position="40"/>
    </location>
</feature>
<dbReference type="EMBL" id="RAPN01000001">
    <property type="protein sequence ID" value="RKD92864.1"/>
    <property type="molecule type" value="Genomic_DNA"/>
</dbReference>
<dbReference type="OrthoDB" id="674197at2"/>
<organism evidence="2 3">
    <name type="scientific">Mangrovibacterium diazotrophicum</name>
    <dbReference type="NCBI Taxonomy" id="1261403"/>
    <lineage>
        <taxon>Bacteria</taxon>
        <taxon>Pseudomonadati</taxon>
        <taxon>Bacteroidota</taxon>
        <taxon>Bacteroidia</taxon>
        <taxon>Marinilabiliales</taxon>
        <taxon>Prolixibacteraceae</taxon>
        <taxon>Mangrovibacterium</taxon>
    </lineage>
</organism>
<evidence type="ECO:0000256" key="1">
    <source>
        <dbReference type="SAM" id="Phobius"/>
    </source>
</evidence>
<dbReference type="Proteomes" id="UP000283387">
    <property type="component" value="Unassembled WGS sequence"/>
</dbReference>
<comment type="caution">
    <text evidence="2">The sequence shown here is derived from an EMBL/GenBank/DDBJ whole genome shotgun (WGS) entry which is preliminary data.</text>
</comment>
<protein>
    <recommendedName>
        <fullName evidence="4">DUF4328 domain-containing protein</fullName>
    </recommendedName>
</protein>
<sequence length="156" mass="17454">MLLKINSILLGLFGPQEIFVIIAILGVFLLGIIPFIFYLVTLQNTLYAVSTENRKMSPGSVWLLLIPVFNLVWHFIVVDRISESLRFEFAERNINSTESSPGRSIGLAFCILSCCAVIPIVNTLAAPAALVCWIIFWVKMHECKMKLQQPQTAANV</sequence>
<gene>
    <name evidence="2" type="ORF">BC643_3241</name>
</gene>
<keyword evidence="1" id="KW-1133">Transmembrane helix</keyword>
<evidence type="ECO:0000313" key="3">
    <source>
        <dbReference type="Proteomes" id="UP000283387"/>
    </source>
</evidence>
<keyword evidence="1" id="KW-0472">Membrane</keyword>
<name>A0A419WBS8_9BACT</name>
<accession>A0A419WBS8</accession>
<dbReference type="AlphaFoldDB" id="A0A419WBS8"/>
<reference evidence="2 3" key="1">
    <citation type="submission" date="2018-09" db="EMBL/GenBank/DDBJ databases">
        <title>Genomic Encyclopedia of Archaeal and Bacterial Type Strains, Phase II (KMG-II): from individual species to whole genera.</title>
        <authorList>
            <person name="Goeker M."/>
        </authorList>
    </citation>
    <scope>NUCLEOTIDE SEQUENCE [LARGE SCALE GENOMIC DNA]</scope>
    <source>
        <strain evidence="2 3">DSM 27148</strain>
    </source>
</reference>
<feature type="transmembrane region" description="Helical" evidence="1">
    <location>
        <begin position="61"/>
        <end position="78"/>
    </location>
</feature>
<keyword evidence="1" id="KW-0812">Transmembrane</keyword>